<protein>
    <recommendedName>
        <fullName evidence="7">Phospho-N-acetylmuramoyl-pentapeptide-transferase</fullName>
        <ecNumber evidence="7">2.7.8.13</ecNumber>
    </recommendedName>
    <alternativeName>
        <fullName evidence="7">UDP-MurNAc-pentapeptide phosphotransferase</fullName>
    </alternativeName>
</protein>
<dbReference type="GO" id="GO:0071555">
    <property type="term" value="P:cell wall organization"/>
    <property type="evidence" value="ECO:0007669"/>
    <property type="project" value="UniProtKB-KW"/>
</dbReference>
<proteinExistence type="inferred from homology"/>
<comment type="subcellular location">
    <subcellularLocation>
        <location evidence="7">Cell membrane</location>
        <topology evidence="7">Multi-pass membrane protein</topology>
    </subcellularLocation>
    <subcellularLocation>
        <location evidence="1">Membrane</location>
        <topology evidence="1">Multi-pass membrane protein</topology>
    </subcellularLocation>
</comment>
<keyword evidence="7 8" id="KW-0460">Magnesium</keyword>
<keyword evidence="7" id="KW-0961">Cell wall biogenesis/degradation</keyword>
<keyword evidence="5 7" id="KW-1133">Transmembrane helix</keyword>
<dbReference type="AlphaFoldDB" id="A0A0G0N8L2"/>
<feature type="transmembrane region" description="Helical" evidence="7">
    <location>
        <begin position="231"/>
        <end position="250"/>
    </location>
</feature>
<comment type="pathway">
    <text evidence="7">Cell wall biogenesis; peptidoglycan biosynthesis.</text>
</comment>
<accession>A0A0G0N8L2</accession>
<dbReference type="GO" id="GO:0051301">
    <property type="term" value="P:cell division"/>
    <property type="evidence" value="ECO:0007669"/>
    <property type="project" value="UniProtKB-KW"/>
</dbReference>
<sequence>MTLPNVLPLALGLILFSFFVTSILIIPYINLLYRLHLTRRKEAPRRGKVPIFDEYHDVKAGTPVGGGVLIILVVLLLFYLLFPFASHMGVYIRSSHDFKWELFAIFFTFLSFGLLGLSDDLMKMFSKPKPGVLGLWFGMTRKTKFILQWVLAFIVGAILYYKLGIHFLHLPFVNVNINLGFFYLFFSAFVIVTFTNAFNITDGLDGLSSGLFLICLVAFGIISSASLDTPLSLFIALLLGSLFAFLYFNVWPARIFLGDAGALSFGATLAVVGLLTGSIVALTIVGGVFIIELVSSFVQIVGWKFLKRPLLPLAPLHNSFLLRGWEEPKIVFRAWLVGIVLAIFGLWLSMI</sequence>
<evidence type="ECO:0000256" key="7">
    <source>
        <dbReference type="HAMAP-Rule" id="MF_00038"/>
    </source>
</evidence>
<dbReference type="PANTHER" id="PTHR22926:SF5">
    <property type="entry name" value="PHOSPHO-N-ACETYLMURAMOYL-PENTAPEPTIDE-TRANSFERASE HOMOLOG"/>
    <property type="match status" value="1"/>
</dbReference>
<gene>
    <name evidence="7" type="primary">mraY</name>
    <name evidence="9" type="ORF">UT39_C0003G0052</name>
</gene>
<feature type="transmembrane region" description="Helical" evidence="7">
    <location>
        <begin position="262"/>
        <end position="291"/>
    </location>
</feature>
<evidence type="ECO:0000256" key="1">
    <source>
        <dbReference type="ARBA" id="ARBA00004141"/>
    </source>
</evidence>
<name>A0A0G0N8L2_9BACT</name>
<feature type="transmembrane region" description="Helical" evidence="7">
    <location>
        <begin position="330"/>
        <end position="348"/>
    </location>
</feature>
<dbReference type="PANTHER" id="PTHR22926">
    <property type="entry name" value="PHOSPHO-N-ACETYLMURAMOYL-PENTAPEPTIDE-TRANSFERASE"/>
    <property type="match status" value="1"/>
</dbReference>
<dbReference type="Pfam" id="PF00953">
    <property type="entry name" value="Glycos_transf_4"/>
    <property type="match status" value="1"/>
</dbReference>
<dbReference type="InterPro" id="IPR003524">
    <property type="entry name" value="PNAcMuramoyl-5peptid_Trfase"/>
</dbReference>
<reference evidence="9 10" key="1">
    <citation type="journal article" date="2015" name="Nature">
        <title>rRNA introns, odd ribosomes, and small enigmatic genomes across a large radiation of phyla.</title>
        <authorList>
            <person name="Brown C.T."/>
            <person name="Hug L.A."/>
            <person name="Thomas B.C."/>
            <person name="Sharon I."/>
            <person name="Castelle C.J."/>
            <person name="Singh A."/>
            <person name="Wilkins M.J."/>
            <person name="Williams K.H."/>
            <person name="Banfield J.F."/>
        </authorList>
    </citation>
    <scope>NUCLEOTIDE SEQUENCE [LARGE SCALE GENOMIC DNA]</scope>
</reference>
<dbReference type="InterPro" id="IPR000715">
    <property type="entry name" value="Glycosyl_transferase_4"/>
</dbReference>
<evidence type="ECO:0000313" key="9">
    <source>
        <dbReference type="EMBL" id="KKR11783.1"/>
    </source>
</evidence>
<feature type="transmembrane region" description="Helical" evidence="7">
    <location>
        <begin position="207"/>
        <end position="225"/>
    </location>
</feature>
<comment type="function">
    <text evidence="7">Catalyzes the initial step of the lipid cycle reactions in the biosynthesis of the cell wall peptidoglycan: transfers peptidoglycan precursor phospho-MurNAc-pentapeptide from UDP-MurNAc-pentapeptide onto the lipid carrier undecaprenyl phosphate, yielding undecaprenyl-pyrophosphoryl-MurNAc-pentapeptide, known as lipid I.</text>
</comment>
<feature type="transmembrane region" description="Helical" evidence="7">
    <location>
        <begin position="6"/>
        <end position="31"/>
    </location>
</feature>
<dbReference type="HAMAP" id="MF_00038">
    <property type="entry name" value="MraY"/>
    <property type="match status" value="1"/>
</dbReference>
<evidence type="ECO:0000256" key="4">
    <source>
        <dbReference type="ARBA" id="ARBA00022692"/>
    </source>
</evidence>
<keyword evidence="7" id="KW-1003">Cell membrane</keyword>
<dbReference type="GO" id="GO:0008963">
    <property type="term" value="F:phospho-N-acetylmuramoyl-pentapeptide-transferase activity"/>
    <property type="evidence" value="ECO:0007669"/>
    <property type="project" value="UniProtKB-UniRule"/>
</dbReference>
<dbReference type="STRING" id="1618550.UT39_C0003G0052"/>
<organism evidence="9 10">
    <name type="scientific">Candidatus Woesebacteria bacterium GW2011_GWA1_39_21</name>
    <dbReference type="NCBI Taxonomy" id="1618550"/>
    <lineage>
        <taxon>Bacteria</taxon>
        <taxon>Candidatus Woeseibacteriota</taxon>
    </lineage>
</organism>
<comment type="cofactor">
    <cofactor evidence="7 8">
        <name>Mg(2+)</name>
        <dbReference type="ChEBI" id="CHEBI:18420"/>
    </cofactor>
</comment>
<keyword evidence="3 7" id="KW-0808">Transferase</keyword>
<dbReference type="Proteomes" id="UP000034246">
    <property type="component" value="Unassembled WGS sequence"/>
</dbReference>
<dbReference type="GO" id="GO:0051992">
    <property type="term" value="F:UDP-N-acetylmuramoyl-L-alanyl-D-glutamyl-meso-2,6-diaminopimelyl-D-alanyl-D-alanine:undecaprenyl-phosphate transferase activity"/>
    <property type="evidence" value="ECO:0007669"/>
    <property type="project" value="RHEA"/>
</dbReference>
<feature type="transmembrane region" description="Helical" evidence="7">
    <location>
        <begin position="181"/>
        <end position="200"/>
    </location>
</feature>
<comment type="caution">
    <text evidence="9">The sequence shown here is derived from an EMBL/GenBank/DDBJ whole genome shotgun (WGS) entry which is preliminary data.</text>
</comment>
<feature type="binding site" evidence="8">
    <location>
        <position position="199"/>
    </location>
    <ligand>
        <name>Mg(2+)</name>
        <dbReference type="ChEBI" id="CHEBI:18420"/>
    </ligand>
</feature>
<evidence type="ECO:0000256" key="6">
    <source>
        <dbReference type="ARBA" id="ARBA00023136"/>
    </source>
</evidence>
<feature type="binding site" evidence="8">
    <location>
        <position position="259"/>
    </location>
    <ligand>
        <name>Mg(2+)</name>
        <dbReference type="ChEBI" id="CHEBI:18420"/>
    </ligand>
</feature>
<evidence type="ECO:0000313" key="10">
    <source>
        <dbReference type="Proteomes" id="UP000034246"/>
    </source>
</evidence>
<dbReference type="UniPathway" id="UPA00219"/>
<dbReference type="EC" id="2.7.8.13" evidence="7"/>
<feature type="transmembrane region" description="Helical" evidence="7">
    <location>
        <begin position="64"/>
        <end position="82"/>
    </location>
</feature>
<dbReference type="PROSITE" id="PS01348">
    <property type="entry name" value="MRAY_2"/>
    <property type="match status" value="1"/>
</dbReference>
<feature type="transmembrane region" description="Helical" evidence="7">
    <location>
        <begin position="143"/>
        <end position="161"/>
    </location>
</feature>
<keyword evidence="4 7" id="KW-0812">Transmembrane</keyword>
<evidence type="ECO:0000256" key="3">
    <source>
        <dbReference type="ARBA" id="ARBA00022679"/>
    </source>
</evidence>
<evidence type="ECO:0000256" key="8">
    <source>
        <dbReference type="PIRSR" id="PIRSR600715-1"/>
    </source>
</evidence>
<dbReference type="GO" id="GO:0008360">
    <property type="term" value="P:regulation of cell shape"/>
    <property type="evidence" value="ECO:0007669"/>
    <property type="project" value="UniProtKB-KW"/>
</dbReference>
<dbReference type="GO" id="GO:0046872">
    <property type="term" value="F:metal ion binding"/>
    <property type="evidence" value="ECO:0007669"/>
    <property type="project" value="UniProtKB-KW"/>
</dbReference>
<evidence type="ECO:0000256" key="5">
    <source>
        <dbReference type="ARBA" id="ARBA00022989"/>
    </source>
</evidence>
<evidence type="ECO:0000256" key="2">
    <source>
        <dbReference type="ARBA" id="ARBA00005583"/>
    </source>
</evidence>
<keyword evidence="7" id="KW-0131">Cell cycle</keyword>
<dbReference type="GO" id="GO:0005886">
    <property type="term" value="C:plasma membrane"/>
    <property type="evidence" value="ECO:0007669"/>
    <property type="project" value="UniProtKB-SubCell"/>
</dbReference>
<comment type="similarity">
    <text evidence="2 7">Belongs to the glycosyltransferase 4 family. MraY subfamily.</text>
</comment>
<keyword evidence="7" id="KW-0133">Cell shape</keyword>
<keyword evidence="7 8" id="KW-0479">Metal-binding</keyword>
<comment type="catalytic activity">
    <reaction evidence="7">
        <text>UDP-N-acetyl-alpha-D-muramoyl-L-alanyl-gamma-D-glutamyl-meso-2,6-diaminopimeloyl-D-alanyl-D-alanine + di-trans,octa-cis-undecaprenyl phosphate = di-trans,octa-cis-undecaprenyl diphospho-N-acetyl-alpha-D-muramoyl-L-alanyl-D-glutamyl-meso-2,6-diaminopimeloyl-D-alanyl-D-alanine + UMP</text>
        <dbReference type="Rhea" id="RHEA:28386"/>
        <dbReference type="ChEBI" id="CHEBI:57865"/>
        <dbReference type="ChEBI" id="CHEBI:60392"/>
        <dbReference type="ChEBI" id="CHEBI:61386"/>
        <dbReference type="ChEBI" id="CHEBI:61387"/>
        <dbReference type="EC" id="2.7.8.13"/>
    </reaction>
</comment>
<dbReference type="EMBL" id="LBWP01000003">
    <property type="protein sequence ID" value="KKR11783.1"/>
    <property type="molecule type" value="Genomic_DNA"/>
</dbReference>
<keyword evidence="6 7" id="KW-0472">Membrane</keyword>
<dbReference type="GO" id="GO:0009252">
    <property type="term" value="P:peptidoglycan biosynthetic process"/>
    <property type="evidence" value="ECO:0007669"/>
    <property type="project" value="UniProtKB-UniRule"/>
</dbReference>
<keyword evidence="7" id="KW-0132">Cell division</keyword>
<keyword evidence="7" id="KW-0573">Peptidoglycan synthesis</keyword>
<feature type="transmembrane region" description="Helical" evidence="7">
    <location>
        <begin position="102"/>
        <end position="122"/>
    </location>
</feature>
<dbReference type="InterPro" id="IPR018480">
    <property type="entry name" value="PNAcMuramoyl-5peptid_Trfase_CS"/>
</dbReference>